<evidence type="ECO:0000256" key="4">
    <source>
        <dbReference type="PROSITE-ProRule" id="PRU00169"/>
    </source>
</evidence>
<accession>A0ABW5QIA5</accession>
<keyword evidence="7" id="KW-1185">Reference proteome</keyword>
<dbReference type="RefSeq" id="WP_386832132.1">
    <property type="nucleotide sequence ID" value="NZ_JBHUNP010000001.1"/>
</dbReference>
<feature type="domain" description="Response regulatory" evidence="5">
    <location>
        <begin position="6"/>
        <end position="119"/>
    </location>
</feature>
<name>A0ABW5QIA5_9HYPH</name>
<dbReference type="SUPFAM" id="SSF52172">
    <property type="entry name" value="CheY-like"/>
    <property type="match status" value="1"/>
</dbReference>
<dbReference type="Gene3D" id="3.40.50.2300">
    <property type="match status" value="1"/>
</dbReference>
<keyword evidence="1 4" id="KW-0597">Phosphoprotein</keyword>
<evidence type="ECO:0000256" key="3">
    <source>
        <dbReference type="ARBA" id="ARBA00023163"/>
    </source>
</evidence>
<dbReference type="PROSITE" id="PS50110">
    <property type="entry name" value="RESPONSE_REGULATORY"/>
    <property type="match status" value="1"/>
</dbReference>
<evidence type="ECO:0000259" key="5">
    <source>
        <dbReference type="PROSITE" id="PS50110"/>
    </source>
</evidence>
<dbReference type="PANTHER" id="PTHR44591:SF3">
    <property type="entry name" value="RESPONSE REGULATORY DOMAIN-CONTAINING PROTEIN"/>
    <property type="match status" value="1"/>
</dbReference>
<organism evidence="6 7">
    <name type="scientific">Devosia albogilva</name>
    <dbReference type="NCBI Taxonomy" id="429726"/>
    <lineage>
        <taxon>Bacteria</taxon>
        <taxon>Pseudomonadati</taxon>
        <taxon>Pseudomonadota</taxon>
        <taxon>Alphaproteobacteria</taxon>
        <taxon>Hyphomicrobiales</taxon>
        <taxon>Devosiaceae</taxon>
        <taxon>Devosia</taxon>
    </lineage>
</organism>
<dbReference type="InterPro" id="IPR001789">
    <property type="entry name" value="Sig_transdc_resp-reg_receiver"/>
</dbReference>
<dbReference type="PANTHER" id="PTHR44591">
    <property type="entry name" value="STRESS RESPONSE REGULATOR PROTEIN 1"/>
    <property type="match status" value="1"/>
</dbReference>
<evidence type="ECO:0000313" key="7">
    <source>
        <dbReference type="Proteomes" id="UP001597521"/>
    </source>
</evidence>
<evidence type="ECO:0000256" key="1">
    <source>
        <dbReference type="ARBA" id="ARBA00022553"/>
    </source>
</evidence>
<evidence type="ECO:0000313" key="6">
    <source>
        <dbReference type="EMBL" id="MFD2647094.1"/>
    </source>
</evidence>
<dbReference type="Proteomes" id="UP001597521">
    <property type="component" value="Unassembled WGS sequence"/>
</dbReference>
<evidence type="ECO:0000256" key="2">
    <source>
        <dbReference type="ARBA" id="ARBA00023015"/>
    </source>
</evidence>
<feature type="modified residue" description="4-aspartylphosphate" evidence="4">
    <location>
        <position position="56"/>
    </location>
</feature>
<reference evidence="7" key="1">
    <citation type="journal article" date="2019" name="Int. J. Syst. Evol. Microbiol.">
        <title>The Global Catalogue of Microorganisms (GCM) 10K type strain sequencing project: providing services to taxonomists for standard genome sequencing and annotation.</title>
        <authorList>
            <consortium name="The Broad Institute Genomics Platform"/>
            <consortium name="The Broad Institute Genome Sequencing Center for Infectious Disease"/>
            <person name="Wu L."/>
            <person name="Ma J."/>
        </authorList>
    </citation>
    <scope>NUCLEOTIDE SEQUENCE [LARGE SCALE GENOMIC DNA]</scope>
    <source>
        <strain evidence="7">CCM 7427</strain>
    </source>
</reference>
<keyword evidence="3" id="KW-0804">Transcription</keyword>
<dbReference type="SMART" id="SM00448">
    <property type="entry name" value="REC"/>
    <property type="match status" value="1"/>
</dbReference>
<gene>
    <name evidence="6" type="ORF">ACFSX5_04695</name>
</gene>
<sequence length="121" mass="13275">MPSPITVLVVEDEPLVRMDISEQMRDLGFIVLEAADADAAIILLMSNSDIQVVFTDVDMPGSMDGLKLAAAVRDRWPPVKIIVTSGHRKVQPADIPQESRFFRKPYVARDIAAAAVEMVNA</sequence>
<dbReference type="EMBL" id="JBHUNP010000001">
    <property type="protein sequence ID" value="MFD2647094.1"/>
    <property type="molecule type" value="Genomic_DNA"/>
</dbReference>
<dbReference type="InterPro" id="IPR050595">
    <property type="entry name" value="Bact_response_regulator"/>
</dbReference>
<protein>
    <submittedName>
        <fullName evidence="6">Response regulator</fullName>
    </submittedName>
</protein>
<comment type="caution">
    <text evidence="6">The sequence shown here is derived from an EMBL/GenBank/DDBJ whole genome shotgun (WGS) entry which is preliminary data.</text>
</comment>
<proteinExistence type="predicted"/>
<dbReference type="Pfam" id="PF00072">
    <property type="entry name" value="Response_reg"/>
    <property type="match status" value="1"/>
</dbReference>
<keyword evidence="2" id="KW-0805">Transcription regulation</keyword>
<dbReference type="InterPro" id="IPR011006">
    <property type="entry name" value="CheY-like_superfamily"/>
</dbReference>